<dbReference type="EMBL" id="JAPIVE010000005">
    <property type="protein sequence ID" value="MCX2525469.1"/>
    <property type="molecule type" value="Genomic_DNA"/>
</dbReference>
<dbReference type="Proteomes" id="UP001165678">
    <property type="component" value="Unassembled WGS sequence"/>
</dbReference>
<dbReference type="InterPro" id="IPR008707">
    <property type="entry name" value="B-propeller_PilY1"/>
</dbReference>
<feature type="domain" description="PilY1 beta-propeller" evidence="8">
    <location>
        <begin position="503"/>
        <end position="734"/>
    </location>
</feature>
<evidence type="ECO:0000256" key="7">
    <source>
        <dbReference type="SAM" id="SignalP"/>
    </source>
</evidence>
<protein>
    <submittedName>
        <fullName evidence="10">PilC/PilY family type IV pilus protein</fullName>
    </submittedName>
</protein>
<comment type="similarity">
    <text evidence="2">Belongs to the PilY1 family.</text>
</comment>
<gene>
    <name evidence="10" type="ORF">OQ287_14575</name>
</gene>
<dbReference type="InterPro" id="IPR011047">
    <property type="entry name" value="Quinoprotein_ADH-like_sf"/>
</dbReference>
<sequence length="970" mass="105717">MWRLIAAVLMLCCALLRPALAEDTSIYLPEYVSGQPQVMIVFDNSGSMETRDQAGSRTRLGVAKQVIGRLIQNNPNVNFALTVFNANVASLYCSLDWYGRCIPGSTYAVEDRNNGGRVIQAFGSGSKQSIASRQQLQSTLAGLQAQTSTPLCETMYEVYRYLAGTRVLYGNQRASSDIPNADGSARSGDGNYISPLRQCENIYVVYVTDGLPQWDTTANNAVKLLTGSACGFYDAVDPINSDRIRRVENCLPTLTAFMKERDLSDRLTGEQHAYTFTIGFTTEQQLLEDAAQPPDVVDRGYFTAQNEDELTEAFTTIVTSILGLSPEQKSVSTTTTADGFQNGEYIYQPFFQPRPSERWVGNLKKYRFQHSASGDFWDRQSTSSAVESGGAGGLLRARFARGQGYVFDRRLRTVYTDLSGGGKGLPLLADINGNRVSLSDEARRDLDGTTYDMDNVIDWLLGADITGERATVANDNVRPWLMGDILHSAPMAINYACAGCSNGIRTLVFAATNEGMLHAFDGDSGQELWAFWPSAMADIAVYRMLNLPPLYHDPSGVAFSQGQRYGLDGSLARYTLPDGRGGFKTILAFGMRRGGFGYYALDITDPESPSLVWQISPDRKAGKGFVPGQSWSTPAPALVPGDRGSRKVFVMGAGYDTGKDGAGLGSNDTRGKGVYIVEADTGTLIRVLTAGKLQDSVPSDVLMVDSDGDGASDRLFFGDTGGNVWMGVLQDSDVSRWELQQVASLGRHENGSPASDRRFFNRPYLWRTTLDNQAIDVLVIGSGNRASPQSVITDDRLYLLNVTRLLSGEHTVSDVITPSELALVSVSGASTTPRSRSDRGWQVLFENPGQKILSPSNVLSDVLFYTSYVPRKTLSICEPSAGETYLHGLTLRGGQTTTVVRTSSTLLGQYIQETPRVIVRDEASYLAGVDADSMVSIVKDVTPDGEAAPLDEKGGVRTSWAVFPAYWYRE</sequence>
<reference evidence="10" key="1">
    <citation type="submission" date="2022-11" db="EMBL/GenBank/DDBJ databases">
        <title>Larsenimonas rhizosphaerae sp. nov., isolated from a tidal mudflat.</title>
        <authorList>
            <person name="Lee S.D."/>
            <person name="Kim I.S."/>
        </authorList>
    </citation>
    <scope>NUCLEOTIDE SEQUENCE</scope>
    <source>
        <strain evidence="10">GH2-1</strain>
    </source>
</reference>
<evidence type="ECO:0000256" key="4">
    <source>
        <dbReference type="ARBA" id="ARBA00022723"/>
    </source>
</evidence>
<feature type="chain" id="PRO_5041367652" evidence="7">
    <location>
        <begin position="22"/>
        <end position="970"/>
    </location>
</feature>
<evidence type="ECO:0000259" key="8">
    <source>
        <dbReference type="Pfam" id="PF05567"/>
    </source>
</evidence>
<comment type="caution">
    <text evidence="10">The sequence shown here is derived from an EMBL/GenBank/DDBJ whole genome shotgun (WGS) entry which is preliminary data.</text>
</comment>
<dbReference type="AlphaFoldDB" id="A0AA42CVJ8"/>
<dbReference type="GO" id="GO:0009289">
    <property type="term" value="C:pilus"/>
    <property type="evidence" value="ECO:0007669"/>
    <property type="project" value="UniProtKB-SubCell"/>
</dbReference>
<feature type="domain" description="VWFA" evidence="9">
    <location>
        <begin position="38"/>
        <end position="89"/>
    </location>
</feature>
<proteinExistence type="inferred from homology"/>
<dbReference type="RefSeq" id="WP_265896914.1">
    <property type="nucleotide sequence ID" value="NZ_JAPIVE010000005.1"/>
</dbReference>
<dbReference type="GO" id="GO:0046872">
    <property type="term" value="F:metal ion binding"/>
    <property type="evidence" value="ECO:0007669"/>
    <property type="project" value="UniProtKB-KW"/>
</dbReference>
<evidence type="ECO:0000256" key="2">
    <source>
        <dbReference type="ARBA" id="ARBA00008387"/>
    </source>
</evidence>
<dbReference type="Pfam" id="PF05567">
    <property type="entry name" value="T4P_PilY1"/>
    <property type="match status" value="1"/>
</dbReference>
<evidence type="ECO:0000313" key="11">
    <source>
        <dbReference type="Proteomes" id="UP001165678"/>
    </source>
</evidence>
<comment type="subcellular location">
    <subcellularLocation>
        <location evidence="1">Fimbrium</location>
    </subcellularLocation>
</comment>
<evidence type="ECO:0000259" key="9">
    <source>
        <dbReference type="Pfam" id="PF13519"/>
    </source>
</evidence>
<evidence type="ECO:0000313" key="10">
    <source>
        <dbReference type="EMBL" id="MCX2525469.1"/>
    </source>
</evidence>
<evidence type="ECO:0000256" key="5">
    <source>
        <dbReference type="ARBA" id="ARBA00022837"/>
    </source>
</evidence>
<feature type="signal peptide" evidence="7">
    <location>
        <begin position="1"/>
        <end position="21"/>
    </location>
</feature>
<evidence type="ECO:0000256" key="3">
    <source>
        <dbReference type="ARBA" id="ARBA00022558"/>
    </source>
</evidence>
<keyword evidence="4" id="KW-0479">Metal-binding</keyword>
<dbReference type="Gene3D" id="3.40.50.410">
    <property type="entry name" value="von Willebrand factor, type A domain"/>
    <property type="match status" value="1"/>
</dbReference>
<name>A0AA42CVJ8_9GAMM</name>
<keyword evidence="7" id="KW-0732">Signal</keyword>
<keyword evidence="11" id="KW-1185">Reference proteome</keyword>
<evidence type="ECO:0000256" key="6">
    <source>
        <dbReference type="ARBA" id="ARBA00023263"/>
    </source>
</evidence>
<keyword evidence="5" id="KW-0106">Calcium</keyword>
<dbReference type="InterPro" id="IPR036465">
    <property type="entry name" value="vWFA_dom_sf"/>
</dbReference>
<dbReference type="InterPro" id="IPR002035">
    <property type="entry name" value="VWF_A"/>
</dbReference>
<dbReference type="SUPFAM" id="SSF50998">
    <property type="entry name" value="Quinoprotein alcohol dehydrogenase-like"/>
    <property type="match status" value="1"/>
</dbReference>
<dbReference type="Pfam" id="PF13519">
    <property type="entry name" value="VWA_2"/>
    <property type="match status" value="1"/>
</dbReference>
<keyword evidence="3" id="KW-1029">Fimbrium biogenesis</keyword>
<dbReference type="SUPFAM" id="SSF53300">
    <property type="entry name" value="vWA-like"/>
    <property type="match status" value="1"/>
</dbReference>
<keyword evidence="6" id="KW-0281">Fimbrium</keyword>
<accession>A0AA42CVJ8</accession>
<evidence type="ECO:0000256" key="1">
    <source>
        <dbReference type="ARBA" id="ARBA00004561"/>
    </source>
</evidence>
<organism evidence="10 11">
    <name type="scientific">Larsenimonas rhizosphaerae</name>
    <dbReference type="NCBI Taxonomy" id="2944682"/>
    <lineage>
        <taxon>Bacteria</taxon>
        <taxon>Pseudomonadati</taxon>
        <taxon>Pseudomonadota</taxon>
        <taxon>Gammaproteobacteria</taxon>
        <taxon>Oceanospirillales</taxon>
        <taxon>Halomonadaceae</taxon>
        <taxon>Larsenimonas</taxon>
    </lineage>
</organism>